<organism evidence="1 2">
    <name type="scientific">Grifola frondosa</name>
    <name type="common">Maitake</name>
    <name type="synonym">Polyporus frondosus</name>
    <dbReference type="NCBI Taxonomy" id="5627"/>
    <lineage>
        <taxon>Eukaryota</taxon>
        <taxon>Fungi</taxon>
        <taxon>Dikarya</taxon>
        <taxon>Basidiomycota</taxon>
        <taxon>Agaricomycotina</taxon>
        <taxon>Agaricomycetes</taxon>
        <taxon>Polyporales</taxon>
        <taxon>Grifolaceae</taxon>
        <taxon>Grifola</taxon>
    </lineage>
</organism>
<evidence type="ECO:0000313" key="1">
    <source>
        <dbReference type="EMBL" id="OBZ70890.1"/>
    </source>
</evidence>
<keyword evidence="2" id="KW-1185">Reference proteome</keyword>
<comment type="caution">
    <text evidence="1">The sequence shown here is derived from an EMBL/GenBank/DDBJ whole genome shotgun (WGS) entry which is preliminary data.</text>
</comment>
<name>A0A1C7M1T9_GRIFR</name>
<dbReference type="Proteomes" id="UP000092993">
    <property type="component" value="Unassembled WGS sequence"/>
</dbReference>
<dbReference type="EMBL" id="LUGG01000013">
    <property type="protein sequence ID" value="OBZ70890.1"/>
    <property type="molecule type" value="Genomic_DNA"/>
</dbReference>
<sequence>MGRPSSIHRCILTAADVCVVIISLNLQSYPPEFPLLARKFFKFIICQYPGTLIDETTEATYQGFNSSLTRSQRVEVFKDRAGDAGFRVMKLLKLAKGGAGILTFYSAFDCTTTQFE</sequence>
<accession>A0A1C7M1T9</accession>
<gene>
    <name evidence="1" type="ORF">A0H81_09383</name>
</gene>
<reference evidence="1 2" key="1">
    <citation type="submission" date="2016-03" db="EMBL/GenBank/DDBJ databases">
        <title>Whole genome sequencing of Grifola frondosa 9006-11.</title>
        <authorList>
            <person name="Min B."/>
            <person name="Park H."/>
            <person name="Kim J.-G."/>
            <person name="Cho H."/>
            <person name="Oh Y.-L."/>
            <person name="Kong W.-S."/>
            <person name="Choi I.-G."/>
        </authorList>
    </citation>
    <scope>NUCLEOTIDE SEQUENCE [LARGE SCALE GENOMIC DNA]</scope>
    <source>
        <strain evidence="1 2">9006-11</strain>
    </source>
</reference>
<protein>
    <submittedName>
        <fullName evidence="1">Uncharacterized protein</fullName>
    </submittedName>
</protein>
<proteinExistence type="predicted"/>
<evidence type="ECO:0000313" key="2">
    <source>
        <dbReference type="Proteomes" id="UP000092993"/>
    </source>
</evidence>
<dbReference type="AlphaFoldDB" id="A0A1C7M1T9"/>